<proteinExistence type="predicted"/>
<protein>
    <recommendedName>
        <fullName evidence="3">F-box domain-containing protein</fullName>
    </recommendedName>
</protein>
<gene>
    <name evidence="1" type="ORF">CSUB01_09630</name>
</gene>
<accession>A0A066XLG4</accession>
<name>A0A066XLG4_COLSU</name>
<dbReference type="OrthoDB" id="4851509at2759"/>
<evidence type="ECO:0008006" key="3">
    <source>
        <dbReference type="Google" id="ProtNLM"/>
    </source>
</evidence>
<dbReference type="STRING" id="1173701.A0A066XLG4"/>
<evidence type="ECO:0000313" key="1">
    <source>
        <dbReference type="EMBL" id="KDN70043.1"/>
    </source>
</evidence>
<evidence type="ECO:0000313" key="2">
    <source>
        <dbReference type="Proteomes" id="UP000027238"/>
    </source>
</evidence>
<sequence>MLLVIGYLSPEAVLSLALTCRLFYVSYFPESPIIDARSEDSLLALLERDVPCLVYCPECAILHPWRRPGDAMLWAVRSGLRCKPRALNPPSFRGWMPYHHARLVMNRHLYGKAHGFSVELLNTDINPWLGGRVACRSTWRVRIVDDELFLFIYETVNHPEGDMGKLEKWLEDGGGRICKHRFAWDLPRRTSQSNMALNAGPELQERMAHFYPAARIPCRYAAQCDLVLPAMPDGRRNQDQVAWRAQTMGRRDEDLEAIWKMPLPLRSNMGKPDYDTKRFIGASMESSGGGVSTGGNQVQMGQSRQEAGCCHGCWMLS</sequence>
<keyword evidence="2" id="KW-1185">Reference proteome</keyword>
<comment type="caution">
    <text evidence="1">The sequence shown here is derived from an EMBL/GenBank/DDBJ whole genome shotgun (WGS) entry which is preliminary data.</text>
</comment>
<dbReference type="eggNOG" id="ENOG502SRU9">
    <property type="taxonomic scope" value="Eukaryota"/>
</dbReference>
<dbReference type="HOGENOM" id="CLU_877193_0_0_1"/>
<dbReference type="Proteomes" id="UP000027238">
    <property type="component" value="Unassembled WGS sequence"/>
</dbReference>
<dbReference type="AlphaFoldDB" id="A0A066XLG4"/>
<organism evidence="1 2">
    <name type="scientific">Colletotrichum sublineola</name>
    <name type="common">Sorghum anthracnose fungus</name>
    <dbReference type="NCBI Taxonomy" id="1173701"/>
    <lineage>
        <taxon>Eukaryota</taxon>
        <taxon>Fungi</taxon>
        <taxon>Dikarya</taxon>
        <taxon>Ascomycota</taxon>
        <taxon>Pezizomycotina</taxon>
        <taxon>Sordariomycetes</taxon>
        <taxon>Hypocreomycetidae</taxon>
        <taxon>Glomerellales</taxon>
        <taxon>Glomerellaceae</taxon>
        <taxon>Colletotrichum</taxon>
        <taxon>Colletotrichum graminicola species complex</taxon>
    </lineage>
</organism>
<reference evidence="2" key="1">
    <citation type="journal article" date="2014" name="Genome Announc.">
        <title>Draft genome sequence of Colletotrichum sublineola, a destructive pathogen of cultivated sorghum.</title>
        <authorList>
            <person name="Baroncelli R."/>
            <person name="Sanz-Martin J.M."/>
            <person name="Rech G.E."/>
            <person name="Sukno S.A."/>
            <person name="Thon M.R."/>
        </authorList>
    </citation>
    <scope>NUCLEOTIDE SEQUENCE [LARGE SCALE GENOMIC DNA]</scope>
    <source>
        <strain evidence="2">TX430BB</strain>
    </source>
</reference>
<dbReference type="EMBL" id="JMSE01000410">
    <property type="protein sequence ID" value="KDN70043.1"/>
    <property type="molecule type" value="Genomic_DNA"/>
</dbReference>